<dbReference type="Gene3D" id="3.30.565.10">
    <property type="entry name" value="Histidine kinase-like ATPase, C-terminal domain"/>
    <property type="match status" value="1"/>
</dbReference>
<sequence>MCAFVTGNCLGISELLEDTKLSDSQRELVSTLRSSSAHLLSVINNVLDLTKIELGNVTLSKDTVDVATVLDEVVKIVRPTDMGINTMQRQREGPYQSAPDSPPLPSEGLMNAESETRSREDLWSPAANAPVAARKAVEIRWEIVGNVPKVIEGDRGRLRQVIINLVANGYKFCDVGEVVARCRLPDGSAPSPQTQNGTTQEEGDSDREVYLQFEVQDTGPGVPLDKAEDLFKPFVQLESTSAKHSQGR</sequence>
<feature type="region of interest" description="Disordered" evidence="2">
    <location>
        <begin position="85"/>
        <end position="124"/>
    </location>
</feature>
<dbReference type="AlphaFoldDB" id="A0AAD5XNJ1"/>
<feature type="domain" description="Histidine kinase" evidence="3">
    <location>
        <begin position="11"/>
        <end position="248"/>
    </location>
</feature>
<dbReference type="SUPFAM" id="SSF55874">
    <property type="entry name" value="ATPase domain of HSP90 chaperone/DNA topoisomerase II/histidine kinase"/>
    <property type="match status" value="1"/>
</dbReference>
<keyword evidence="5" id="KW-1185">Reference proteome</keyword>
<dbReference type="Pfam" id="PF02518">
    <property type="entry name" value="HATPase_c"/>
    <property type="match status" value="1"/>
</dbReference>
<dbReference type="InterPro" id="IPR036097">
    <property type="entry name" value="HisK_dim/P_sf"/>
</dbReference>
<dbReference type="InterPro" id="IPR005467">
    <property type="entry name" value="His_kinase_dom"/>
</dbReference>
<feature type="region of interest" description="Disordered" evidence="2">
    <location>
        <begin position="186"/>
        <end position="206"/>
    </location>
</feature>
<reference evidence="4" key="1">
    <citation type="submission" date="2020-05" db="EMBL/GenBank/DDBJ databases">
        <title>Phylogenomic resolution of chytrid fungi.</title>
        <authorList>
            <person name="Stajich J.E."/>
            <person name="Amses K."/>
            <person name="Simmons R."/>
            <person name="Seto K."/>
            <person name="Myers J."/>
            <person name="Bonds A."/>
            <person name="Quandt C.A."/>
            <person name="Barry K."/>
            <person name="Liu P."/>
            <person name="Grigoriev I."/>
            <person name="Longcore J.E."/>
            <person name="James T.Y."/>
        </authorList>
    </citation>
    <scope>NUCLEOTIDE SEQUENCE</scope>
    <source>
        <strain evidence="4">JEL0379</strain>
    </source>
</reference>
<proteinExistence type="predicted"/>
<protein>
    <recommendedName>
        <fullName evidence="3">Histidine kinase domain-containing protein</fullName>
    </recommendedName>
</protein>
<feature type="compositionally biased region" description="Polar residues" evidence="2">
    <location>
        <begin position="190"/>
        <end position="200"/>
    </location>
</feature>
<dbReference type="GO" id="GO:0000155">
    <property type="term" value="F:phosphorelay sensor kinase activity"/>
    <property type="evidence" value="ECO:0007669"/>
    <property type="project" value="InterPro"/>
</dbReference>
<dbReference type="Proteomes" id="UP001212152">
    <property type="component" value="Unassembled WGS sequence"/>
</dbReference>
<dbReference type="InterPro" id="IPR003594">
    <property type="entry name" value="HATPase_dom"/>
</dbReference>
<evidence type="ECO:0000256" key="1">
    <source>
        <dbReference type="ARBA" id="ARBA00022553"/>
    </source>
</evidence>
<accession>A0AAD5XNJ1</accession>
<dbReference type="PANTHER" id="PTHR43719:SF28">
    <property type="entry name" value="PEROXIDE STRESS-ACTIVATED HISTIDINE KINASE MAK1-RELATED"/>
    <property type="match status" value="1"/>
</dbReference>
<name>A0AAD5XNJ1_9FUNG</name>
<dbReference type="InterPro" id="IPR036890">
    <property type="entry name" value="HATPase_C_sf"/>
</dbReference>
<dbReference type="Pfam" id="PF00512">
    <property type="entry name" value="HisKA"/>
    <property type="match status" value="1"/>
</dbReference>
<gene>
    <name evidence="4" type="ORF">HDU87_007060</name>
</gene>
<organism evidence="4 5">
    <name type="scientific">Geranomyces variabilis</name>
    <dbReference type="NCBI Taxonomy" id="109894"/>
    <lineage>
        <taxon>Eukaryota</taxon>
        <taxon>Fungi</taxon>
        <taxon>Fungi incertae sedis</taxon>
        <taxon>Chytridiomycota</taxon>
        <taxon>Chytridiomycota incertae sedis</taxon>
        <taxon>Chytridiomycetes</taxon>
        <taxon>Spizellomycetales</taxon>
        <taxon>Powellomycetaceae</taxon>
        <taxon>Geranomyces</taxon>
    </lineage>
</organism>
<dbReference type="SUPFAM" id="SSF47384">
    <property type="entry name" value="Homodimeric domain of signal transducing histidine kinase"/>
    <property type="match status" value="1"/>
</dbReference>
<dbReference type="InterPro" id="IPR050956">
    <property type="entry name" value="2C_system_His_kinase"/>
</dbReference>
<comment type="caution">
    <text evidence="4">The sequence shown here is derived from an EMBL/GenBank/DDBJ whole genome shotgun (WGS) entry which is preliminary data.</text>
</comment>
<dbReference type="Gene3D" id="1.10.287.130">
    <property type="match status" value="1"/>
</dbReference>
<dbReference type="PANTHER" id="PTHR43719">
    <property type="entry name" value="TWO-COMPONENT HISTIDINE KINASE"/>
    <property type="match status" value="1"/>
</dbReference>
<dbReference type="EMBL" id="JADGJQ010000063">
    <property type="protein sequence ID" value="KAJ3174578.1"/>
    <property type="molecule type" value="Genomic_DNA"/>
</dbReference>
<evidence type="ECO:0000313" key="4">
    <source>
        <dbReference type="EMBL" id="KAJ3174578.1"/>
    </source>
</evidence>
<keyword evidence="1" id="KW-0597">Phosphoprotein</keyword>
<dbReference type="CDD" id="cd00082">
    <property type="entry name" value="HisKA"/>
    <property type="match status" value="1"/>
</dbReference>
<evidence type="ECO:0000256" key="2">
    <source>
        <dbReference type="SAM" id="MobiDB-lite"/>
    </source>
</evidence>
<dbReference type="InterPro" id="IPR003661">
    <property type="entry name" value="HisK_dim/P_dom"/>
</dbReference>
<evidence type="ECO:0000313" key="5">
    <source>
        <dbReference type="Proteomes" id="UP001212152"/>
    </source>
</evidence>
<evidence type="ECO:0000259" key="3">
    <source>
        <dbReference type="PROSITE" id="PS50109"/>
    </source>
</evidence>
<dbReference type="PROSITE" id="PS50109">
    <property type="entry name" value="HIS_KIN"/>
    <property type="match status" value="1"/>
</dbReference>